<evidence type="ECO:0000259" key="1">
    <source>
        <dbReference type="PROSITE" id="PS51186"/>
    </source>
</evidence>
<feature type="domain" description="N-acetyltransferase" evidence="1">
    <location>
        <begin position="178"/>
        <end position="370"/>
    </location>
</feature>
<dbReference type="GeneID" id="28976767"/>
<organism evidence="2 3">
    <name type="scientific">Rhodotorula graminis (strain WP1)</name>
    <dbReference type="NCBI Taxonomy" id="578459"/>
    <lineage>
        <taxon>Eukaryota</taxon>
        <taxon>Fungi</taxon>
        <taxon>Dikarya</taxon>
        <taxon>Basidiomycota</taxon>
        <taxon>Pucciniomycotina</taxon>
        <taxon>Microbotryomycetes</taxon>
        <taxon>Sporidiobolales</taxon>
        <taxon>Sporidiobolaceae</taxon>
        <taxon>Rhodotorula</taxon>
    </lineage>
</organism>
<dbReference type="GO" id="GO:0016747">
    <property type="term" value="F:acyltransferase activity, transferring groups other than amino-acyl groups"/>
    <property type="evidence" value="ECO:0007669"/>
    <property type="project" value="InterPro"/>
</dbReference>
<dbReference type="OMA" id="FLARWPH"/>
<dbReference type="Proteomes" id="UP000053890">
    <property type="component" value="Unassembled WGS sequence"/>
</dbReference>
<dbReference type="CDD" id="cd04301">
    <property type="entry name" value="NAT_SF"/>
    <property type="match status" value="1"/>
</dbReference>
<evidence type="ECO:0000313" key="2">
    <source>
        <dbReference type="EMBL" id="KPV76385.1"/>
    </source>
</evidence>
<gene>
    <name evidence="2" type="ORF">RHOBADRAFT_52400</name>
</gene>
<dbReference type="EMBL" id="KQ474076">
    <property type="protein sequence ID" value="KPV76385.1"/>
    <property type="molecule type" value="Genomic_DNA"/>
</dbReference>
<dbReference type="PROSITE" id="PS51186">
    <property type="entry name" value="GNAT"/>
    <property type="match status" value="1"/>
</dbReference>
<protein>
    <recommendedName>
        <fullName evidence="1">N-acetyltransferase domain-containing protein</fullName>
    </recommendedName>
</protein>
<name>A0A194S7A9_RHOGW</name>
<accession>A0A194S7A9</accession>
<dbReference type="SUPFAM" id="SSF55729">
    <property type="entry name" value="Acyl-CoA N-acyltransferases (Nat)"/>
    <property type="match status" value="1"/>
</dbReference>
<proteinExistence type="predicted"/>
<dbReference type="InterPro" id="IPR000182">
    <property type="entry name" value="GNAT_dom"/>
</dbReference>
<dbReference type="Gene3D" id="3.40.630.30">
    <property type="match status" value="1"/>
</dbReference>
<dbReference type="RefSeq" id="XP_018272434.1">
    <property type="nucleotide sequence ID" value="XM_018416319.1"/>
</dbReference>
<dbReference type="AlphaFoldDB" id="A0A194S7A9"/>
<dbReference type="InterPro" id="IPR016181">
    <property type="entry name" value="Acyl_CoA_acyltransferase"/>
</dbReference>
<keyword evidence="3" id="KW-1185">Reference proteome</keyword>
<evidence type="ECO:0000313" key="3">
    <source>
        <dbReference type="Proteomes" id="UP000053890"/>
    </source>
</evidence>
<dbReference type="OrthoDB" id="2523549at2759"/>
<dbReference type="Pfam" id="PF13508">
    <property type="entry name" value="Acetyltransf_7"/>
    <property type="match status" value="1"/>
</dbReference>
<reference evidence="2 3" key="1">
    <citation type="journal article" date="2015" name="Front. Microbiol.">
        <title>Genome sequence of the plant growth promoting endophytic yeast Rhodotorula graminis WP1.</title>
        <authorList>
            <person name="Firrincieli A."/>
            <person name="Otillar R."/>
            <person name="Salamov A."/>
            <person name="Schmutz J."/>
            <person name="Khan Z."/>
            <person name="Redman R.S."/>
            <person name="Fleck N.D."/>
            <person name="Lindquist E."/>
            <person name="Grigoriev I.V."/>
            <person name="Doty S.L."/>
        </authorList>
    </citation>
    <scope>NUCLEOTIDE SEQUENCE [LARGE SCALE GENOMIC DNA]</scope>
    <source>
        <strain evidence="2 3">WP1</strain>
    </source>
</reference>
<sequence length="370" mass="40380">MALRIVVHSSPLDLLRAVERSPGADSVLTNHCLGFVFARWLETCSPRAPRLEKGSNEADKPDEDVEVLVTVSEGDDLRLIFTKLGRAQCELVSPVAPADVLDLALPLLAPLVDHLLALEPFSTSPALLRTLYGPLLLVDAFLARWPHPRKAEPNSPRLPASIRSAPQRVAFPPEHSLVRIRDVETLSRAELGAIGQLLVAFYSTLSTPRSVGDDLVQHARAMVVRGAFWVYYVPRRPVGVSGCAAEPQLGRGELEPVAFLQTGRPTLRTCAIRMVYVSPSHQRQGIAQRMVSAVARAHLVEAPRLAFDLAHGPRVGETDEPTTRFGRKDEVCLSVEPGNTSARRVYAKVGFEESGDVWADVDLEGVEPGL</sequence>